<dbReference type="EMBL" id="JANHOG010001181">
    <property type="protein sequence ID" value="KAJ3541934.1"/>
    <property type="molecule type" value="Genomic_DNA"/>
</dbReference>
<comment type="caution">
    <text evidence="1">The sequence shown here is derived from an EMBL/GenBank/DDBJ whole genome shotgun (WGS) entry which is preliminary data.</text>
</comment>
<proteinExistence type="predicted"/>
<evidence type="ECO:0000313" key="2">
    <source>
        <dbReference type="Proteomes" id="UP001148662"/>
    </source>
</evidence>
<evidence type="ECO:0000313" key="1">
    <source>
        <dbReference type="EMBL" id="KAJ3541934.1"/>
    </source>
</evidence>
<dbReference type="Proteomes" id="UP001148662">
    <property type="component" value="Unassembled WGS sequence"/>
</dbReference>
<name>A0ACC1SL51_9APHY</name>
<keyword evidence="2" id="KW-1185">Reference proteome</keyword>
<organism evidence="1 2">
    <name type="scientific">Phlebia brevispora</name>
    <dbReference type="NCBI Taxonomy" id="194682"/>
    <lineage>
        <taxon>Eukaryota</taxon>
        <taxon>Fungi</taxon>
        <taxon>Dikarya</taxon>
        <taxon>Basidiomycota</taxon>
        <taxon>Agaricomycotina</taxon>
        <taxon>Agaricomycetes</taxon>
        <taxon>Polyporales</taxon>
        <taxon>Meruliaceae</taxon>
        <taxon>Phlebia</taxon>
    </lineage>
</organism>
<reference evidence="1" key="1">
    <citation type="submission" date="2022-07" db="EMBL/GenBank/DDBJ databases">
        <title>Genome Sequence of Phlebia brevispora.</title>
        <authorList>
            <person name="Buettner E."/>
        </authorList>
    </citation>
    <scope>NUCLEOTIDE SEQUENCE</scope>
    <source>
        <strain evidence="1">MPL23</strain>
    </source>
</reference>
<sequence>MATLQGKKVVVIGGSSGIGYSVAKGALLSLAEHVLIASPTPAKIEAAVARLQTDPELQKVQSDLRNRVAGAVLDLGDTDAVRTFFEKLGDIDHLVITGGNVATQFAFRGEDLGKHRGIGLYKPHSNLTLVLGTIGAIDALTRALAVELAPVRVNIVSPGCVIGTDVWKNISDEAQDKLLSPLLKKIPVKHLGTADELAEAYLFLMKCTYITGQSIQVDGGDRLV</sequence>
<accession>A0ACC1SL51</accession>
<protein>
    <submittedName>
        <fullName evidence="1">Uncharacterized protein</fullName>
    </submittedName>
</protein>
<gene>
    <name evidence="1" type="ORF">NM688_g6027</name>
</gene>